<accession>A0AAF0PPY2</accession>
<evidence type="ECO:0000256" key="1">
    <source>
        <dbReference type="ARBA" id="ARBA00005474"/>
    </source>
</evidence>
<feature type="non-terminal residue" evidence="3">
    <location>
        <position position="1"/>
    </location>
</feature>
<sequence>NYISGDQGMADYSSCSTENRSLFTPCAACKFLRRRCLEDCLLKPYFPPNEPMKFIVAHKIFGASNIIKLLQELPATQRADAVKSLVYEANARMRDPIYGSAGVISHLHDQMTKLQAQVALTQAHISNLQSQNANLMTLIPKQQSLSDHYYPFQDSTPLSHDDDTDIWHLGETTWESFWS</sequence>
<keyword evidence="4" id="KW-1185">Reference proteome</keyword>
<gene>
    <name evidence="3" type="ORF">MTR67_002178</name>
</gene>
<evidence type="ECO:0000313" key="3">
    <source>
        <dbReference type="EMBL" id="WMV08793.1"/>
    </source>
</evidence>
<dbReference type="InterPro" id="IPR004883">
    <property type="entry name" value="LOB"/>
</dbReference>
<protein>
    <recommendedName>
        <fullName evidence="2">LOB domain-containing protein</fullName>
    </recommendedName>
</protein>
<name>A0AAF0PPY2_SOLVR</name>
<evidence type="ECO:0000313" key="4">
    <source>
        <dbReference type="Proteomes" id="UP001234989"/>
    </source>
</evidence>
<proteinExistence type="inferred from homology"/>
<dbReference type="PANTHER" id="PTHR31301:SF184">
    <property type="entry name" value="LOB DOMAIN-CONTAINING PROTEIN"/>
    <property type="match status" value="1"/>
</dbReference>
<dbReference type="EMBL" id="CP133612">
    <property type="protein sequence ID" value="WMV08793.1"/>
    <property type="molecule type" value="Genomic_DNA"/>
</dbReference>
<feature type="domain" description="LOB" evidence="2">
    <location>
        <begin position="24"/>
        <end position="125"/>
    </location>
</feature>
<dbReference type="Pfam" id="PF03195">
    <property type="entry name" value="LOB"/>
    <property type="match status" value="1"/>
</dbReference>
<dbReference type="AlphaFoldDB" id="A0AAF0PPY2"/>
<reference evidence="3" key="1">
    <citation type="submission" date="2023-08" db="EMBL/GenBank/DDBJ databases">
        <title>A de novo genome assembly of Solanum verrucosum Schlechtendal, a Mexican diploid species geographically isolated from the other diploid A-genome species in potato relatives.</title>
        <authorList>
            <person name="Hosaka K."/>
        </authorList>
    </citation>
    <scope>NUCLEOTIDE SEQUENCE</scope>
    <source>
        <tissue evidence="3">Young leaves</tissue>
    </source>
</reference>
<evidence type="ECO:0000259" key="2">
    <source>
        <dbReference type="PROSITE" id="PS50891"/>
    </source>
</evidence>
<comment type="similarity">
    <text evidence="1">Belongs to the LOB domain-containing protein family.</text>
</comment>
<dbReference type="PROSITE" id="PS50891">
    <property type="entry name" value="LOB"/>
    <property type="match status" value="1"/>
</dbReference>
<dbReference type="Proteomes" id="UP001234989">
    <property type="component" value="Chromosome 1"/>
</dbReference>
<dbReference type="PANTHER" id="PTHR31301">
    <property type="entry name" value="LOB DOMAIN-CONTAINING PROTEIN 4-RELATED"/>
    <property type="match status" value="1"/>
</dbReference>
<organism evidence="3 4">
    <name type="scientific">Solanum verrucosum</name>
    <dbReference type="NCBI Taxonomy" id="315347"/>
    <lineage>
        <taxon>Eukaryota</taxon>
        <taxon>Viridiplantae</taxon>
        <taxon>Streptophyta</taxon>
        <taxon>Embryophyta</taxon>
        <taxon>Tracheophyta</taxon>
        <taxon>Spermatophyta</taxon>
        <taxon>Magnoliopsida</taxon>
        <taxon>eudicotyledons</taxon>
        <taxon>Gunneridae</taxon>
        <taxon>Pentapetalae</taxon>
        <taxon>asterids</taxon>
        <taxon>lamiids</taxon>
        <taxon>Solanales</taxon>
        <taxon>Solanaceae</taxon>
        <taxon>Solanoideae</taxon>
        <taxon>Solaneae</taxon>
        <taxon>Solanum</taxon>
    </lineage>
</organism>